<dbReference type="PROSITE" id="PS00141">
    <property type="entry name" value="ASP_PROTEASE"/>
    <property type="match status" value="1"/>
</dbReference>
<dbReference type="InterPro" id="IPR034164">
    <property type="entry name" value="Pepsin-like_dom"/>
</dbReference>
<feature type="active site" evidence="4">
    <location>
        <position position="101"/>
    </location>
</feature>
<evidence type="ECO:0000313" key="9">
    <source>
        <dbReference type="Proteomes" id="UP000215289"/>
    </source>
</evidence>
<keyword evidence="6" id="KW-0732">Signal</keyword>
<proteinExistence type="inferred from homology"/>
<keyword evidence="9" id="KW-1185">Reference proteome</keyword>
<dbReference type="PRINTS" id="PR00792">
    <property type="entry name" value="PEPSIN"/>
</dbReference>
<evidence type="ECO:0000256" key="2">
    <source>
        <dbReference type="ARBA" id="ARBA00022750"/>
    </source>
</evidence>
<keyword evidence="2 5" id="KW-0064">Aspartyl protease</keyword>
<evidence type="ECO:0000313" key="8">
    <source>
        <dbReference type="EMBL" id="RLL98845.1"/>
    </source>
</evidence>
<dbReference type="InterPro" id="IPR001461">
    <property type="entry name" value="Aspartic_peptidase_A1"/>
</dbReference>
<evidence type="ECO:0000259" key="7">
    <source>
        <dbReference type="PROSITE" id="PS51767"/>
    </source>
</evidence>
<dbReference type="AlphaFoldDB" id="A0A397GAD1"/>
<dbReference type="InterPro" id="IPR021109">
    <property type="entry name" value="Peptidase_aspartic_dom_sf"/>
</dbReference>
<dbReference type="PANTHER" id="PTHR47966">
    <property type="entry name" value="BETA-SITE APP-CLEAVING ENZYME, ISOFORM A-RELATED"/>
    <property type="match status" value="1"/>
</dbReference>
<keyword evidence="5" id="KW-0645">Protease</keyword>
<dbReference type="PANTHER" id="PTHR47966:SF47">
    <property type="entry name" value="ENDOPEPTIDASE, PUTATIVE (AFU_ORTHOLOGUE AFUA_3G01220)-RELATED"/>
    <property type="match status" value="1"/>
</dbReference>
<dbReference type="EMBL" id="NIDN02000044">
    <property type="protein sequence ID" value="RLL98845.1"/>
    <property type="molecule type" value="Genomic_DNA"/>
</dbReference>
<organism evidence="8 9">
    <name type="scientific">Aspergillus turcosus</name>
    <dbReference type="NCBI Taxonomy" id="1245748"/>
    <lineage>
        <taxon>Eukaryota</taxon>
        <taxon>Fungi</taxon>
        <taxon>Dikarya</taxon>
        <taxon>Ascomycota</taxon>
        <taxon>Pezizomycotina</taxon>
        <taxon>Eurotiomycetes</taxon>
        <taxon>Eurotiomycetidae</taxon>
        <taxon>Eurotiales</taxon>
        <taxon>Aspergillaceae</taxon>
        <taxon>Aspergillus</taxon>
        <taxon>Aspergillus subgen. Fumigati</taxon>
    </lineage>
</organism>
<dbReference type="CDD" id="cd05471">
    <property type="entry name" value="pepsin_like"/>
    <property type="match status" value="1"/>
</dbReference>
<comment type="similarity">
    <text evidence="1 5">Belongs to the peptidase A1 family.</text>
</comment>
<evidence type="ECO:0000256" key="5">
    <source>
        <dbReference type="RuleBase" id="RU000454"/>
    </source>
</evidence>
<dbReference type="GO" id="GO:0004190">
    <property type="term" value="F:aspartic-type endopeptidase activity"/>
    <property type="evidence" value="ECO:0007669"/>
    <property type="project" value="UniProtKB-KW"/>
</dbReference>
<evidence type="ECO:0000256" key="1">
    <source>
        <dbReference type="ARBA" id="ARBA00007447"/>
    </source>
</evidence>
<evidence type="ECO:0000256" key="3">
    <source>
        <dbReference type="ARBA" id="ARBA00022801"/>
    </source>
</evidence>
<comment type="caution">
    <text evidence="8">The sequence shown here is derived from an EMBL/GenBank/DDBJ whole genome shotgun (WGS) entry which is preliminary data.</text>
</comment>
<dbReference type="Proteomes" id="UP000215289">
    <property type="component" value="Unassembled WGS sequence"/>
</dbReference>
<feature type="active site" evidence="4">
    <location>
        <position position="337"/>
    </location>
</feature>
<evidence type="ECO:0000256" key="6">
    <source>
        <dbReference type="SAM" id="SignalP"/>
    </source>
</evidence>
<evidence type="ECO:0000256" key="4">
    <source>
        <dbReference type="PIRSR" id="PIRSR601461-1"/>
    </source>
</evidence>
<dbReference type="SUPFAM" id="SSF50630">
    <property type="entry name" value="Acid proteases"/>
    <property type="match status" value="1"/>
</dbReference>
<feature type="signal peptide" evidence="6">
    <location>
        <begin position="1"/>
        <end position="18"/>
    </location>
</feature>
<feature type="chain" id="PRO_5043166621" description="Peptidase A1 domain-containing protein" evidence="6">
    <location>
        <begin position="19"/>
        <end position="451"/>
    </location>
</feature>
<reference evidence="8 9" key="1">
    <citation type="submission" date="2018-08" db="EMBL/GenBank/DDBJ databases">
        <title>Draft genome sequences of two Aspergillus turcosus clinical strains isolated from bronchoalveolar lavage fluid: one azole-susceptible and the other azole-resistant.</title>
        <authorList>
            <person name="Parent-Michaud M."/>
            <person name="Dufresne P.J."/>
            <person name="Fournier E."/>
            <person name="Martineau C."/>
            <person name="Moreira S."/>
            <person name="Perkins V."/>
            <person name="De Repentigny L."/>
            <person name="Dufresne S.F."/>
        </authorList>
    </citation>
    <scope>NUCLEOTIDE SEQUENCE [LARGE SCALE GENOMIC DNA]</scope>
    <source>
        <strain evidence="8">HMR AF 1038</strain>
    </source>
</reference>
<dbReference type="OrthoDB" id="15189at2759"/>
<gene>
    <name evidence="8" type="ORF">CFD26_107631</name>
</gene>
<name>A0A397GAD1_9EURO</name>
<dbReference type="InterPro" id="IPR001969">
    <property type="entry name" value="Aspartic_peptidase_AS"/>
</dbReference>
<dbReference type="PROSITE" id="PS51767">
    <property type="entry name" value="PEPTIDASE_A1"/>
    <property type="match status" value="1"/>
</dbReference>
<dbReference type="Gene3D" id="2.40.70.10">
    <property type="entry name" value="Acid Proteases"/>
    <property type="match status" value="2"/>
</dbReference>
<dbReference type="Pfam" id="PF00026">
    <property type="entry name" value="Asp"/>
    <property type="match status" value="1"/>
</dbReference>
<dbReference type="STRING" id="1245748.A0A397GAD1"/>
<feature type="domain" description="Peptidase A1" evidence="7">
    <location>
        <begin position="85"/>
        <end position="445"/>
    </location>
</feature>
<dbReference type="InterPro" id="IPR033121">
    <property type="entry name" value="PEPTIDASE_A1"/>
</dbReference>
<dbReference type="GO" id="GO:0000324">
    <property type="term" value="C:fungal-type vacuole"/>
    <property type="evidence" value="ECO:0007669"/>
    <property type="project" value="TreeGrafter"/>
</dbReference>
<accession>A0A397GAD1</accession>
<dbReference type="GO" id="GO:0006508">
    <property type="term" value="P:proteolysis"/>
    <property type="evidence" value="ECO:0007669"/>
    <property type="project" value="UniProtKB-KW"/>
</dbReference>
<protein>
    <recommendedName>
        <fullName evidence="7">Peptidase A1 domain-containing protein</fullName>
    </recommendedName>
</protein>
<keyword evidence="3 5" id="KW-0378">Hydrolase</keyword>
<sequence length="451" mass="48074">MVGLWVAALLLGLAVSSAARIPELNSGKSHRTFKRRAPGLDLVTDNVVPLKPVHSVLRHHKGLLRRQSTSNGGLTAINNPSQANYVAQVGWGNETYSMILDTGSSDTWILKEGFQCLDSTGAPTIVRVLRSLFPYQVVPNMPQQSNCQVGPQFSGNFTGGPIENVNFNISYGTGILAGKFGWEDITIANITVKDAQVAVVDQAYFNFNVSGLFGLAFASLTSEFPGNDPTKNIKTHYMTYEPVFYKMVDQHLSLPTFSFAPDRDGPNGYFAVGGIPPVNTTGKTVSASILTSKETRSKPSINRPDYYYINIDGAIIGRSNSTSSNSTSFPPFVGFVDTATTLTLLPTALATAIAGAFKPPATFVAAAHLYEVPCNATAPKLAITIGGVNFPVSSADLILQPQVDGSTGLCVVGFQDGGGEYILGATFLNNVLSTFDLGALEVRFTALAQKL</sequence>